<dbReference type="AlphaFoldDB" id="A0AAV0JZG6"/>
<evidence type="ECO:0000313" key="1">
    <source>
        <dbReference type="EMBL" id="CAI0415400.1"/>
    </source>
</evidence>
<keyword evidence="3" id="KW-1185">Reference proteome</keyword>
<dbReference type="EMBL" id="CAMGYJ010000005">
    <property type="protein sequence ID" value="CAI0415400.1"/>
    <property type="molecule type" value="Genomic_DNA"/>
</dbReference>
<dbReference type="Proteomes" id="UP001154282">
    <property type="component" value="Unassembled WGS sequence"/>
</dbReference>
<dbReference type="EMBL" id="CAMGYJ010000005">
    <property type="protein sequence ID" value="CAI0416395.1"/>
    <property type="molecule type" value="Genomic_DNA"/>
</dbReference>
<accession>A0AAV0JZG6</accession>
<evidence type="ECO:0000313" key="2">
    <source>
        <dbReference type="EMBL" id="CAI0416395.1"/>
    </source>
</evidence>
<sequence>MKEDCGRRHFNLKPCFLFSLLVFDDMPQRNMVSWALLISGLFRGAKLNWD</sequence>
<comment type="caution">
    <text evidence="1">The sequence shown here is derived from an EMBL/GenBank/DDBJ whole genome shotgun (WGS) entry which is preliminary data.</text>
</comment>
<organism evidence="1 3">
    <name type="scientific">Linum tenue</name>
    <dbReference type="NCBI Taxonomy" id="586396"/>
    <lineage>
        <taxon>Eukaryota</taxon>
        <taxon>Viridiplantae</taxon>
        <taxon>Streptophyta</taxon>
        <taxon>Embryophyta</taxon>
        <taxon>Tracheophyta</taxon>
        <taxon>Spermatophyta</taxon>
        <taxon>Magnoliopsida</taxon>
        <taxon>eudicotyledons</taxon>
        <taxon>Gunneridae</taxon>
        <taxon>Pentapetalae</taxon>
        <taxon>rosids</taxon>
        <taxon>fabids</taxon>
        <taxon>Malpighiales</taxon>
        <taxon>Linaceae</taxon>
        <taxon>Linum</taxon>
    </lineage>
</organism>
<reference evidence="1" key="1">
    <citation type="submission" date="2022-08" db="EMBL/GenBank/DDBJ databases">
        <authorList>
            <person name="Gutierrez-Valencia J."/>
        </authorList>
    </citation>
    <scope>NUCLEOTIDE SEQUENCE</scope>
</reference>
<protein>
    <submittedName>
        <fullName evidence="1">Uncharacterized protein</fullName>
    </submittedName>
</protein>
<gene>
    <name evidence="1" type="ORF">LITE_LOCUS16621</name>
    <name evidence="2" type="ORF">LITE_LOCUS16952</name>
</gene>
<name>A0AAV0JZG6_9ROSI</name>
<evidence type="ECO:0000313" key="3">
    <source>
        <dbReference type="Proteomes" id="UP001154282"/>
    </source>
</evidence>
<proteinExistence type="predicted"/>